<dbReference type="OrthoDB" id="10353294at2759"/>
<evidence type="ECO:0000313" key="3">
    <source>
        <dbReference type="Proteomes" id="UP000033710"/>
    </source>
</evidence>
<dbReference type="VEuPathDB" id="FungiDB:SPSK_03668"/>
<reference evidence="2 3" key="2">
    <citation type="journal article" date="2015" name="Eukaryot. Cell">
        <title>Asexual propagation of a virulent clone complex in a human and feline outbreak of sporotrichosis.</title>
        <authorList>
            <person name="Teixeira Mde M."/>
            <person name="Rodrigues A.M."/>
            <person name="Tsui C.K."/>
            <person name="de Almeida L.G."/>
            <person name="Van Diepeningen A.D."/>
            <person name="van den Ende B.G."/>
            <person name="Fernandes G.F."/>
            <person name="Kano R."/>
            <person name="Hamelin R.C."/>
            <person name="Lopes-Bezerra L.M."/>
            <person name="Vasconcelos A.T."/>
            <person name="de Hoog S."/>
            <person name="de Camargo Z.P."/>
            <person name="Felipe M.S."/>
        </authorList>
    </citation>
    <scope>NUCLEOTIDE SEQUENCE [LARGE SCALE GENOMIC DNA]</scope>
    <source>
        <strain evidence="2 3">1099-18</strain>
    </source>
</reference>
<organism evidence="2 3">
    <name type="scientific">Sporothrix schenckii 1099-18</name>
    <dbReference type="NCBI Taxonomy" id="1397361"/>
    <lineage>
        <taxon>Eukaryota</taxon>
        <taxon>Fungi</taxon>
        <taxon>Dikarya</taxon>
        <taxon>Ascomycota</taxon>
        <taxon>Pezizomycotina</taxon>
        <taxon>Sordariomycetes</taxon>
        <taxon>Sordariomycetidae</taxon>
        <taxon>Ophiostomatales</taxon>
        <taxon>Ophiostomataceae</taxon>
        <taxon>Sporothrix</taxon>
    </lineage>
</organism>
<accession>A0A0F2M1W7</accession>
<reference evidence="2 3" key="1">
    <citation type="journal article" date="2014" name="BMC Genomics">
        <title>Comparative genomics of the major fungal agents of human and animal Sporotrichosis: Sporothrix schenckii and Sporothrix brasiliensis.</title>
        <authorList>
            <person name="Teixeira M.M."/>
            <person name="de Almeida L.G."/>
            <person name="Kubitschek-Barreira P."/>
            <person name="Alves F.L."/>
            <person name="Kioshima E.S."/>
            <person name="Abadio A.K."/>
            <person name="Fernandes L."/>
            <person name="Derengowski L.S."/>
            <person name="Ferreira K.S."/>
            <person name="Souza R.C."/>
            <person name="Ruiz J.C."/>
            <person name="de Andrade N.C."/>
            <person name="Paes H.C."/>
            <person name="Nicola A.M."/>
            <person name="Albuquerque P."/>
            <person name="Gerber A.L."/>
            <person name="Martins V.P."/>
            <person name="Peconick L.D."/>
            <person name="Neto A.V."/>
            <person name="Chaucanez C.B."/>
            <person name="Silva P.A."/>
            <person name="Cunha O.L."/>
            <person name="de Oliveira F.F."/>
            <person name="dos Santos T.C."/>
            <person name="Barros A.L."/>
            <person name="Soares M.A."/>
            <person name="de Oliveira L.M."/>
            <person name="Marini M.M."/>
            <person name="Villalobos-Duno H."/>
            <person name="Cunha M.M."/>
            <person name="de Hoog S."/>
            <person name="da Silveira J.F."/>
            <person name="Henrissat B."/>
            <person name="Nino-Vega G.A."/>
            <person name="Cisalpino P.S."/>
            <person name="Mora-Montes H.M."/>
            <person name="Almeida S.R."/>
            <person name="Stajich J.E."/>
            <person name="Lopes-Bezerra L.M."/>
            <person name="Vasconcelos A.T."/>
            <person name="Felipe M.S."/>
        </authorList>
    </citation>
    <scope>NUCLEOTIDE SEQUENCE [LARGE SCALE GENOMIC DNA]</scope>
    <source>
        <strain evidence="2 3">1099-18</strain>
    </source>
</reference>
<dbReference type="GeneID" id="27665780"/>
<name>A0A0F2M1W7_SPOSC</name>
<dbReference type="EMBL" id="AXCR01000010">
    <property type="protein sequence ID" value="KJR82755.1"/>
    <property type="molecule type" value="Genomic_DNA"/>
</dbReference>
<comment type="caution">
    <text evidence="2">The sequence shown here is derived from an EMBL/GenBank/DDBJ whole genome shotgun (WGS) entry which is preliminary data.</text>
</comment>
<feature type="region of interest" description="Disordered" evidence="1">
    <location>
        <begin position="93"/>
        <end position="115"/>
    </location>
</feature>
<evidence type="ECO:0000256" key="1">
    <source>
        <dbReference type="SAM" id="MobiDB-lite"/>
    </source>
</evidence>
<proteinExistence type="predicted"/>
<dbReference type="AlphaFoldDB" id="A0A0F2M1W7"/>
<evidence type="ECO:0000313" key="2">
    <source>
        <dbReference type="EMBL" id="KJR82755.1"/>
    </source>
</evidence>
<sequence length="134" mass="14743">MEDDRSAAGLAAISSRLINRLPFEDDEGLSFVGSKNGLRETGRPLDVVDGAGSRNGDVGLGIDGETARVRKGLLEARPRAGFDKLREGCEPNDISAMRDRNGKNQSWRVRRQEKRIEGKSEKCKVGSVWSKKET</sequence>
<dbReference type="Proteomes" id="UP000033710">
    <property type="component" value="Unassembled WGS sequence"/>
</dbReference>
<dbReference type="RefSeq" id="XP_016585431.1">
    <property type="nucleotide sequence ID" value="XM_016730503.1"/>
</dbReference>
<protein>
    <submittedName>
        <fullName evidence="2">Uncharacterized protein</fullName>
    </submittedName>
</protein>
<gene>
    <name evidence="2" type="ORF">SPSK_03668</name>
</gene>
<dbReference type="KEGG" id="ssck:SPSK_03668"/>